<accession>A0A8D8TD20</accession>
<protein>
    <submittedName>
        <fullName evidence="2">Uncharacterized protein</fullName>
    </submittedName>
</protein>
<keyword evidence="1" id="KW-1133">Transmembrane helix</keyword>
<dbReference type="EMBL" id="HBUF01275177">
    <property type="protein sequence ID" value="CAG6686186.1"/>
    <property type="molecule type" value="Transcribed_RNA"/>
</dbReference>
<reference evidence="2" key="1">
    <citation type="submission" date="2021-05" db="EMBL/GenBank/DDBJ databases">
        <authorList>
            <person name="Alioto T."/>
            <person name="Alioto T."/>
            <person name="Gomez Garrido J."/>
        </authorList>
    </citation>
    <scope>NUCLEOTIDE SEQUENCE</scope>
</reference>
<sequence length="111" mass="12135">MSSNAEDCDCGSCVYGTTDWTVPGTEIETVYETIPSPSLSLAPSLFLSLSLSLSLSSLVPPTPLSLSLSLIIKLYSSPNRLFFLTHSLSLSLSTFYYLPILVLSRYTLYEP</sequence>
<keyword evidence="1" id="KW-0812">Transmembrane</keyword>
<organism evidence="2">
    <name type="scientific">Cacopsylla melanoneura</name>
    <dbReference type="NCBI Taxonomy" id="428564"/>
    <lineage>
        <taxon>Eukaryota</taxon>
        <taxon>Metazoa</taxon>
        <taxon>Ecdysozoa</taxon>
        <taxon>Arthropoda</taxon>
        <taxon>Hexapoda</taxon>
        <taxon>Insecta</taxon>
        <taxon>Pterygota</taxon>
        <taxon>Neoptera</taxon>
        <taxon>Paraneoptera</taxon>
        <taxon>Hemiptera</taxon>
        <taxon>Sternorrhyncha</taxon>
        <taxon>Psylloidea</taxon>
        <taxon>Psyllidae</taxon>
        <taxon>Psyllinae</taxon>
        <taxon>Cacopsylla</taxon>
    </lineage>
</organism>
<name>A0A8D8TD20_9HEMI</name>
<proteinExistence type="predicted"/>
<keyword evidence="1" id="KW-0472">Membrane</keyword>
<dbReference type="EMBL" id="HBUF01275178">
    <property type="protein sequence ID" value="CAG6686187.1"/>
    <property type="molecule type" value="Transcribed_RNA"/>
</dbReference>
<evidence type="ECO:0000256" key="1">
    <source>
        <dbReference type="SAM" id="Phobius"/>
    </source>
</evidence>
<evidence type="ECO:0000313" key="2">
    <source>
        <dbReference type="EMBL" id="CAG6686185.1"/>
    </source>
</evidence>
<feature type="transmembrane region" description="Helical" evidence="1">
    <location>
        <begin position="81"/>
        <end position="102"/>
    </location>
</feature>
<dbReference type="AlphaFoldDB" id="A0A8D8TD20"/>
<dbReference type="EMBL" id="HBUF01275176">
    <property type="protein sequence ID" value="CAG6686185.1"/>
    <property type="molecule type" value="Transcribed_RNA"/>
</dbReference>